<evidence type="ECO:0000313" key="7">
    <source>
        <dbReference type="Proteomes" id="UP001589867"/>
    </source>
</evidence>
<evidence type="ECO:0000256" key="3">
    <source>
        <dbReference type="RuleBase" id="RU000363"/>
    </source>
</evidence>
<comment type="caution">
    <text evidence="6">The sequence shown here is derived from an EMBL/GenBank/DDBJ whole genome shotgun (WGS) entry which is preliminary data.</text>
</comment>
<dbReference type="Pfam" id="PF00106">
    <property type="entry name" value="adh_short"/>
    <property type="match status" value="1"/>
</dbReference>
<organism evidence="6 7">
    <name type="scientific">Phytohabitans kaempferiae</name>
    <dbReference type="NCBI Taxonomy" id="1620943"/>
    <lineage>
        <taxon>Bacteria</taxon>
        <taxon>Bacillati</taxon>
        <taxon>Actinomycetota</taxon>
        <taxon>Actinomycetes</taxon>
        <taxon>Micromonosporales</taxon>
        <taxon>Micromonosporaceae</taxon>
    </lineage>
</organism>
<dbReference type="PRINTS" id="PR00080">
    <property type="entry name" value="SDRFAMILY"/>
</dbReference>
<keyword evidence="2" id="KW-0560">Oxidoreductase</keyword>
<evidence type="ECO:0000256" key="1">
    <source>
        <dbReference type="ARBA" id="ARBA00006484"/>
    </source>
</evidence>
<dbReference type="PANTHER" id="PTHR44196">
    <property type="entry name" value="DEHYDROGENASE/REDUCTASE SDR FAMILY MEMBER 7B"/>
    <property type="match status" value="1"/>
</dbReference>
<dbReference type="SMART" id="SM00822">
    <property type="entry name" value="PKS_KR"/>
    <property type="match status" value="1"/>
</dbReference>
<evidence type="ECO:0000259" key="5">
    <source>
        <dbReference type="SMART" id="SM00822"/>
    </source>
</evidence>
<comment type="similarity">
    <text evidence="1 3">Belongs to the short-chain dehydrogenases/reductases (SDR) family.</text>
</comment>
<protein>
    <submittedName>
        <fullName evidence="6">SDR family NAD(P)-dependent oxidoreductase</fullName>
    </submittedName>
</protein>
<evidence type="ECO:0000313" key="6">
    <source>
        <dbReference type="EMBL" id="MFC0527315.1"/>
    </source>
</evidence>
<dbReference type="Proteomes" id="UP001589867">
    <property type="component" value="Unassembled WGS sequence"/>
</dbReference>
<dbReference type="InterPro" id="IPR057326">
    <property type="entry name" value="KR_dom"/>
</dbReference>
<dbReference type="CDD" id="cd05233">
    <property type="entry name" value="SDR_c"/>
    <property type="match status" value="1"/>
</dbReference>
<dbReference type="PANTHER" id="PTHR44196:SF1">
    <property type="entry name" value="DEHYDROGENASE_REDUCTASE SDR FAMILY MEMBER 7B"/>
    <property type="match status" value="1"/>
</dbReference>
<name>A0ABV6LY01_9ACTN</name>
<dbReference type="InterPro" id="IPR002347">
    <property type="entry name" value="SDR_fam"/>
</dbReference>
<dbReference type="PRINTS" id="PR00081">
    <property type="entry name" value="GDHRDH"/>
</dbReference>
<reference evidence="6 7" key="1">
    <citation type="submission" date="2024-09" db="EMBL/GenBank/DDBJ databases">
        <authorList>
            <person name="Sun Q."/>
            <person name="Mori K."/>
        </authorList>
    </citation>
    <scope>NUCLEOTIDE SEQUENCE [LARGE SCALE GENOMIC DNA]</scope>
    <source>
        <strain evidence="6 7">TBRC 3947</strain>
    </source>
</reference>
<dbReference type="EMBL" id="JBHLUH010000007">
    <property type="protein sequence ID" value="MFC0527315.1"/>
    <property type="molecule type" value="Genomic_DNA"/>
</dbReference>
<dbReference type="RefSeq" id="WP_377246971.1">
    <property type="nucleotide sequence ID" value="NZ_JBHLUH010000007.1"/>
</dbReference>
<accession>A0ABV6LY01</accession>
<gene>
    <name evidence="6" type="ORF">ACFFIA_06545</name>
</gene>
<keyword evidence="7" id="KW-1185">Reference proteome</keyword>
<proteinExistence type="inferred from homology"/>
<sequence length="288" mass="29906">MELEGRVAVVTGAASGIGRALAAALGEQGCRVVLADIEAAALDAAVAELRAAGRECIGVVTDVSDAASVEALAHRAEQAYGAVHVLCNNAGVSVRRPVAEQSIEDWSWVLGVDLWGVIHGLRTFLPVLTAQPEAHVVNIASVAGLVPFALGGPYNAAKAAVVAISETLYLELAELAPHVGVSVVCPGATRSNFNTSARNRPRHQDGASEQPDAGALARQKELSRALIEAGADPATIADQVLAAIRQRTFWVLTHRSEYGPAIRSRTERMLEGANPLPVDLAAILAAGS</sequence>
<evidence type="ECO:0000256" key="2">
    <source>
        <dbReference type="ARBA" id="ARBA00023002"/>
    </source>
</evidence>
<dbReference type="InterPro" id="IPR036291">
    <property type="entry name" value="NAD(P)-bd_dom_sf"/>
</dbReference>
<dbReference type="Gene3D" id="3.40.50.720">
    <property type="entry name" value="NAD(P)-binding Rossmann-like Domain"/>
    <property type="match status" value="1"/>
</dbReference>
<feature type="domain" description="Ketoreductase" evidence="5">
    <location>
        <begin position="6"/>
        <end position="192"/>
    </location>
</feature>
<evidence type="ECO:0000256" key="4">
    <source>
        <dbReference type="SAM" id="MobiDB-lite"/>
    </source>
</evidence>
<dbReference type="SUPFAM" id="SSF51735">
    <property type="entry name" value="NAD(P)-binding Rossmann-fold domains"/>
    <property type="match status" value="1"/>
</dbReference>
<feature type="region of interest" description="Disordered" evidence="4">
    <location>
        <begin position="194"/>
        <end position="215"/>
    </location>
</feature>